<evidence type="ECO:0000256" key="1">
    <source>
        <dbReference type="SAM" id="MobiDB-lite"/>
    </source>
</evidence>
<dbReference type="AlphaFoldDB" id="W3VSJ5"/>
<evidence type="ECO:0000313" key="2">
    <source>
        <dbReference type="EMBL" id="ETS63732.1"/>
    </source>
</evidence>
<feature type="compositionally biased region" description="Polar residues" evidence="1">
    <location>
        <begin position="73"/>
        <end position="85"/>
    </location>
</feature>
<name>W3VSJ5_MOEAP</name>
<reference evidence="2 3" key="1">
    <citation type="journal article" date="2014" name="Genome Announc.">
        <title>Genome sequence of the basidiomycetous fungus Pseudozyma aphidis DSM70725, an efficient producer of biosurfactant mannosylerythritol lipids.</title>
        <authorList>
            <person name="Lorenz S."/>
            <person name="Guenther M."/>
            <person name="Grumaz C."/>
            <person name="Rupp S."/>
            <person name="Zibek S."/>
            <person name="Sohn K."/>
        </authorList>
    </citation>
    <scope>NUCLEOTIDE SEQUENCE [LARGE SCALE GENOMIC DNA]</scope>
    <source>
        <strain evidence="3">ATCC 32657 / CBS 517.83 / DSM 70725 / JCM 10318 / NBRC 10182 / NRRL Y-7954 / St-0401</strain>
    </source>
</reference>
<feature type="region of interest" description="Disordered" evidence="1">
    <location>
        <begin position="31"/>
        <end position="51"/>
    </location>
</feature>
<proteinExistence type="predicted"/>
<dbReference type="EMBL" id="AWNI01000008">
    <property type="protein sequence ID" value="ETS63732.1"/>
    <property type="molecule type" value="Genomic_DNA"/>
</dbReference>
<evidence type="ECO:0000313" key="3">
    <source>
        <dbReference type="Proteomes" id="UP000019462"/>
    </source>
</evidence>
<sequence>MEDRAKHGRDGRHEAIHADYTLRNVSSDMVRGGSAPAGAVGHPGTPIDVDIDPRRRFSATLPHRVASGASIPASVSTSDMDNASVMSRIPPRSWSSERGVPSPPPNSVWDAQSIGSQPASRATTHMGIGGRAPAQNFRMLGDPGSTQATPRPVMVKAEPSYGSLDMEAEIRRRRAQQQAASGASMPGAQLGGWYTPKVAAGMDAQTSTSSVTVDMPNVDKPMPPTPSVRWAVGDIVADPKDTGSTSKEPDGLGLSMASAAVGPEAKFDGPPPTPGVGYAASATGGSAVGSTNGELATILQALKQSELARQTQLQQQTEISRYLNELNAWLERDVVDRSKEWRTLASGVTQLHDELKALKEGRPLPASGSAASLQDKAGPVGPNPHAGPTQPPTLLRPGSTGAVPAVTERGKLAPILLMGDSANAPTSPARKRPAGTRKWNERRSASPSADEGDQSWYQPDDADVGVKSSFKSKAAKAAAAASGALLIRQALREWERFKVMQRAAGKPEDPLPAEATGNPEIDSQLPLPATTLQALKDAADSEDNVRIAGLVRESAEAGYGTQAIIELTRYIESKAPEPESDDTASDGGHLDGDTLMPTPSPYRTRFAVGDEPTIGKGGNDDDDDDGVVKMQTPVPARVAVVADKVKEKEEEVESGSGPTTSALALAVEEILKHLLLSKEEEKKKQTEAQQREAERKQAEEERQRSLLSDKEREKAELVDLLYSRIAADKAAEEQKQKELDPKTAIESLVAAINAQKETEVKSAQAADAALRQMTSELLKTTSEQNAKLVEAVNAASRDMLRSNVQMHAEEFKRLLHKEVSGMFEDVGKIREAKRHLEFEIADLWSIKSRHLHSGGPMPIGYNVPGAFPASPPVGFGPPMSMPMPQIMPMPMHMPAHAPAHISPIPAPAPGPAPAPNAAAGVDSLRAQKKAVKAALKQAVAASAPAAAAPAPAPAAVTPAPAPAPAPAAAAAPAPAAAPAAAAAQVAAAAMPAFLAKKKDMLNPFSINFGPRAPAK</sequence>
<keyword evidence="3" id="KW-1185">Reference proteome</keyword>
<feature type="region of interest" description="Disordered" evidence="1">
    <location>
        <begin position="900"/>
        <end position="921"/>
    </location>
</feature>
<feature type="region of interest" description="Disordered" evidence="1">
    <location>
        <begin position="362"/>
        <end position="402"/>
    </location>
</feature>
<accession>W3VSJ5</accession>
<protein>
    <submittedName>
        <fullName evidence="2">Uncharacterized protein</fullName>
    </submittedName>
</protein>
<feature type="compositionally biased region" description="Pro residues" evidence="1">
    <location>
        <begin position="904"/>
        <end position="914"/>
    </location>
</feature>
<dbReference type="Proteomes" id="UP000019462">
    <property type="component" value="Unassembled WGS sequence"/>
</dbReference>
<feature type="region of interest" description="Disordered" evidence="1">
    <location>
        <begin position="681"/>
        <end position="709"/>
    </location>
</feature>
<comment type="caution">
    <text evidence="2">The sequence shown here is derived from an EMBL/GenBank/DDBJ whole genome shotgun (WGS) entry which is preliminary data.</text>
</comment>
<feature type="region of interest" description="Disordered" evidence="1">
    <location>
        <begin position="70"/>
        <end position="154"/>
    </location>
</feature>
<gene>
    <name evidence="2" type="ORF">PaG_02044</name>
</gene>
<organism evidence="2 3">
    <name type="scientific">Moesziomyces aphidis</name>
    <name type="common">Pseudozyma aphidis</name>
    <dbReference type="NCBI Taxonomy" id="84754"/>
    <lineage>
        <taxon>Eukaryota</taxon>
        <taxon>Fungi</taxon>
        <taxon>Dikarya</taxon>
        <taxon>Basidiomycota</taxon>
        <taxon>Ustilaginomycotina</taxon>
        <taxon>Ustilaginomycetes</taxon>
        <taxon>Ustilaginales</taxon>
        <taxon>Ustilaginaceae</taxon>
        <taxon>Moesziomyces</taxon>
    </lineage>
</organism>
<dbReference type="OrthoDB" id="2507336at2759"/>
<feature type="compositionally biased region" description="Polar residues" evidence="1">
    <location>
        <begin position="109"/>
        <end position="123"/>
    </location>
</feature>
<dbReference type="HOGENOM" id="CLU_297011_0_0_1"/>
<feature type="region of interest" description="Disordered" evidence="1">
    <location>
        <begin position="419"/>
        <end position="461"/>
    </location>
</feature>
<feature type="region of interest" description="Disordered" evidence="1">
    <location>
        <begin position="575"/>
        <end position="629"/>
    </location>
</feature>